<evidence type="ECO:0000256" key="1">
    <source>
        <dbReference type="ARBA" id="ARBA00022729"/>
    </source>
</evidence>
<dbReference type="PANTHER" id="PTHR15337:SF11">
    <property type="entry name" value="THIOREDOXIN DOMAIN-CONTAINING PROTEIN"/>
    <property type="match status" value="1"/>
</dbReference>
<keyword evidence="3" id="KW-0413">Isomerase</keyword>
<evidence type="ECO:0000259" key="2">
    <source>
        <dbReference type="Pfam" id="PF03190"/>
    </source>
</evidence>
<dbReference type="KEGG" id="gms:SOIL9_32980"/>
<dbReference type="InterPro" id="IPR036249">
    <property type="entry name" value="Thioredoxin-like_sf"/>
</dbReference>
<dbReference type="InterPro" id="IPR051099">
    <property type="entry name" value="AGR/TXD"/>
</dbReference>
<dbReference type="GO" id="GO:0016853">
    <property type="term" value="F:isomerase activity"/>
    <property type="evidence" value="ECO:0007669"/>
    <property type="project" value="UniProtKB-KW"/>
</dbReference>
<dbReference type="PANTHER" id="PTHR15337">
    <property type="entry name" value="ANTERIOR GRADIENT PROTEIN-RELATED"/>
    <property type="match status" value="1"/>
</dbReference>
<accession>A0A6P2D1F7</accession>
<name>A0A6P2D1F7_9BACT</name>
<dbReference type="Proteomes" id="UP000464178">
    <property type="component" value="Chromosome"/>
</dbReference>
<dbReference type="PROSITE" id="PS51257">
    <property type="entry name" value="PROKAR_LIPOPROTEIN"/>
    <property type="match status" value="1"/>
</dbReference>
<gene>
    <name evidence="3" type="ORF">SOIL9_32980</name>
</gene>
<proteinExistence type="predicted"/>
<evidence type="ECO:0000313" key="3">
    <source>
        <dbReference type="EMBL" id="VTR94416.1"/>
    </source>
</evidence>
<keyword evidence="1" id="KW-0732">Signal</keyword>
<organism evidence="3 4">
    <name type="scientific">Gemmata massiliana</name>
    <dbReference type="NCBI Taxonomy" id="1210884"/>
    <lineage>
        <taxon>Bacteria</taxon>
        <taxon>Pseudomonadati</taxon>
        <taxon>Planctomycetota</taxon>
        <taxon>Planctomycetia</taxon>
        <taxon>Gemmatales</taxon>
        <taxon>Gemmataceae</taxon>
        <taxon>Gemmata</taxon>
    </lineage>
</organism>
<dbReference type="Pfam" id="PF03190">
    <property type="entry name" value="Thioredox_DsbH"/>
    <property type="match status" value="1"/>
</dbReference>
<evidence type="ECO:0000313" key="4">
    <source>
        <dbReference type="Proteomes" id="UP000464178"/>
    </source>
</evidence>
<dbReference type="CDD" id="cd02947">
    <property type="entry name" value="TRX_family"/>
    <property type="match status" value="1"/>
</dbReference>
<dbReference type="Gene3D" id="3.40.30.10">
    <property type="entry name" value="Glutaredoxin"/>
    <property type="match status" value="1"/>
</dbReference>
<dbReference type="EMBL" id="LR593886">
    <property type="protein sequence ID" value="VTR94416.1"/>
    <property type="molecule type" value="Genomic_DNA"/>
</dbReference>
<dbReference type="SUPFAM" id="SSF52833">
    <property type="entry name" value="Thioredoxin-like"/>
    <property type="match status" value="1"/>
</dbReference>
<dbReference type="InterPro" id="IPR004879">
    <property type="entry name" value="Ssp411-like_TRX"/>
</dbReference>
<sequence length="183" mass="19787">MSRILFSGLVVWSVVPIAMLLGSCGSASAQDVKWRTDFAAARKEATETGRALLLDFGTESCFWCKKLDATTFRDPKVMKLLNEQFIPVKIDAQKYQQLTDKLGIESFPTLILATAEGKVIGRHVGFADVAKLTAFLNKVPAPAPVPAAAVAPMTEADKQRRAKEEIDAGLAAALPRITAALDR</sequence>
<dbReference type="AlphaFoldDB" id="A0A6P2D1F7"/>
<feature type="domain" description="Spermatogenesis-associated protein 20-like TRX" evidence="2">
    <location>
        <begin position="29"/>
        <end position="96"/>
    </location>
</feature>
<protein>
    <recommendedName>
        <fullName evidence="2">Spermatogenesis-associated protein 20-like TRX domain-containing protein</fullName>
    </recommendedName>
</protein>
<keyword evidence="4" id="KW-1185">Reference proteome</keyword>
<dbReference type="RefSeq" id="WP_162668954.1">
    <property type="nucleotide sequence ID" value="NZ_LR593886.1"/>
</dbReference>
<reference evidence="3 4" key="1">
    <citation type="submission" date="2019-05" db="EMBL/GenBank/DDBJ databases">
        <authorList>
            <consortium name="Science for Life Laboratories"/>
        </authorList>
    </citation>
    <scope>NUCLEOTIDE SEQUENCE [LARGE SCALE GENOMIC DNA]</scope>
    <source>
        <strain evidence="3">Soil9</strain>
    </source>
</reference>